<dbReference type="PATRIC" id="fig|33036.3.peg.1421"/>
<proteinExistence type="predicted"/>
<organism evidence="1 2">
    <name type="scientific">Anaerococcus tetradius</name>
    <dbReference type="NCBI Taxonomy" id="33036"/>
    <lineage>
        <taxon>Bacteria</taxon>
        <taxon>Bacillati</taxon>
        <taxon>Bacillota</taxon>
        <taxon>Tissierellia</taxon>
        <taxon>Tissierellales</taxon>
        <taxon>Peptoniphilaceae</taxon>
        <taxon>Anaerococcus</taxon>
    </lineage>
</organism>
<name>A0A133KD32_9FIRM</name>
<dbReference type="Proteomes" id="UP000070383">
    <property type="component" value="Unassembled WGS sequence"/>
</dbReference>
<protein>
    <submittedName>
        <fullName evidence="1">Uncharacterized protein</fullName>
    </submittedName>
</protein>
<gene>
    <name evidence="1" type="ORF">HMPREF3200_01433</name>
</gene>
<dbReference type="EMBL" id="LRPM01000049">
    <property type="protein sequence ID" value="KWZ77440.1"/>
    <property type="molecule type" value="Genomic_DNA"/>
</dbReference>
<dbReference type="AlphaFoldDB" id="A0A133KD32"/>
<dbReference type="RefSeq" id="WP_060929652.1">
    <property type="nucleotide sequence ID" value="NZ_KQ955281.1"/>
</dbReference>
<keyword evidence="2" id="KW-1185">Reference proteome</keyword>
<evidence type="ECO:0000313" key="1">
    <source>
        <dbReference type="EMBL" id="KWZ77440.1"/>
    </source>
</evidence>
<sequence length="145" mass="17289">MIELRTCLYVSLYSFTIESGVCCVKSFDEGSDFIKDINGKILKDFISDNYKSVSEFIKDTGLSRSHIYKLFDERVRVGDRTELKLRDVAQKFDFDYKNFYKDEEFKIGDFICRGLIVKDKDNNIVFRIYKDRFESSKDYDYFLQE</sequence>
<reference evidence="2" key="1">
    <citation type="submission" date="2016-01" db="EMBL/GenBank/DDBJ databases">
        <authorList>
            <person name="Mitreva M."/>
            <person name="Pepin K.H."/>
            <person name="Mihindukulasuriya K.A."/>
            <person name="Fulton R."/>
            <person name="Fronick C."/>
            <person name="O'Laughlin M."/>
            <person name="Miner T."/>
            <person name="Herter B."/>
            <person name="Rosa B.A."/>
            <person name="Cordes M."/>
            <person name="Tomlinson C."/>
            <person name="Wollam A."/>
            <person name="Palsikar V.B."/>
            <person name="Mardis E.R."/>
            <person name="Wilson R.K."/>
        </authorList>
    </citation>
    <scope>NUCLEOTIDE SEQUENCE [LARGE SCALE GENOMIC DNA]</scope>
    <source>
        <strain evidence="2">MJR8151</strain>
    </source>
</reference>
<evidence type="ECO:0000313" key="2">
    <source>
        <dbReference type="Proteomes" id="UP000070383"/>
    </source>
</evidence>
<comment type="caution">
    <text evidence="1">The sequence shown here is derived from an EMBL/GenBank/DDBJ whole genome shotgun (WGS) entry which is preliminary data.</text>
</comment>
<dbReference type="STRING" id="33036.HMPREF3200_01433"/>
<accession>A0A133KD32</accession>